<dbReference type="AlphaFoldDB" id="W3XAZ4"/>
<evidence type="ECO:0008006" key="7">
    <source>
        <dbReference type="Google" id="ProtNLM"/>
    </source>
</evidence>
<keyword evidence="3" id="KW-0687">Ribonucleoprotein</keyword>
<dbReference type="STRING" id="1229662.W3XAZ4"/>
<evidence type="ECO:0000313" key="5">
    <source>
        <dbReference type="EMBL" id="ETS82341.1"/>
    </source>
</evidence>
<evidence type="ECO:0000256" key="2">
    <source>
        <dbReference type="ARBA" id="ARBA00022980"/>
    </source>
</evidence>
<feature type="region of interest" description="Disordered" evidence="4">
    <location>
        <begin position="69"/>
        <end position="114"/>
    </location>
</feature>
<keyword evidence="6" id="KW-1185">Reference proteome</keyword>
<dbReference type="GeneID" id="19269230"/>
<dbReference type="eggNOG" id="ENOG502SYGP">
    <property type="taxonomic scope" value="Eukaryota"/>
</dbReference>
<reference evidence="6" key="1">
    <citation type="journal article" date="2015" name="BMC Genomics">
        <title>Genomic and transcriptomic analysis of the endophytic fungus Pestalotiopsis fici reveals its lifestyle and high potential for synthesis of natural products.</title>
        <authorList>
            <person name="Wang X."/>
            <person name="Zhang X."/>
            <person name="Liu L."/>
            <person name="Xiang M."/>
            <person name="Wang W."/>
            <person name="Sun X."/>
            <person name="Che Y."/>
            <person name="Guo L."/>
            <person name="Liu G."/>
            <person name="Guo L."/>
            <person name="Wang C."/>
            <person name="Yin W.B."/>
            <person name="Stadler M."/>
            <person name="Zhang X."/>
            <person name="Liu X."/>
        </authorList>
    </citation>
    <scope>NUCLEOTIDE SEQUENCE [LARGE SCALE GENOMIC DNA]</scope>
    <source>
        <strain evidence="6">W106-1 / CGMCC3.15140</strain>
    </source>
</reference>
<dbReference type="KEGG" id="pfy:PFICI_04217"/>
<gene>
    <name evidence="5" type="ORF">PFICI_04217</name>
</gene>
<dbReference type="Proteomes" id="UP000030651">
    <property type="component" value="Unassembled WGS sequence"/>
</dbReference>
<dbReference type="InterPro" id="IPR052837">
    <property type="entry name" value="Mitoribosomal_bS21"/>
</dbReference>
<dbReference type="GO" id="GO:0005763">
    <property type="term" value="C:mitochondrial small ribosomal subunit"/>
    <property type="evidence" value="ECO:0007669"/>
    <property type="project" value="TreeGrafter"/>
</dbReference>
<evidence type="ECO:0000256" key="3">
    <source>
        <dbReference type="ARBA" id="ARBA00023274"/>
    </source>
</evidence>
<dbReference type="InParanoid" id="W3XAZ4"/>
<evidence type="ECO:0000313" key="6">
    <source>
        <dbReference type="Proteomes" id="UP000030651"/>
    </source>
</evidence>
<keyword evidence="2" id="KW-0689">Ribosomal protein</keyword>
<evidence type="ECO:0000256" key="4">
    <source>
        <dbReference type="SAM" id="MobiDB-lite"/>
    </source>
</evidence>
<dbReference type="RefSeq" id="XP_007830989.1">
    <property type="nucleotide sequence ID" value="XM_007832798.1"/>
</dbReference>
<dbReference type="EMBL" id="KI912111">
    <property type="protein sequence ID" value="ETS82341.1"/>
    <property type="molecule type" value="Genomic_DNA"/>
</dbReference>
<dbReference type="PANTHER" id="PTHR41237">
    <property type="entry name" value="37S RIBOSOMAL PROTEIN MRP21, MITOCHONDRIAL"/>
    <property type="match status" value="1"/>
</dbReference>
<dbReference type="OrthoDB" id="2501249at2759"/>
<dbReference type="HOGENOM" id="CLU_1205137_0_0_1"/>
<sequence length="230" mass="26031">MRFEATELGRVANAAVRSTRATLKRAPQPFIPVPSRCKNTASASLVSSFQSLGLGGAQMRYASAWTAPRSGRANYGDESNIAKPKTTISPQAFRSAKPELPDPDTTKPEPTIDNEDMVKDVSFGLGDLSNSKYWSEDRSQITAKYPSIRCVARTGRTIQIGKGYDASRAFRMLGMQVASNRVRQDERLQRYHERPGLKRKRLKSERWRKRFKKAFRSTCARVEELRRQGW</sequence>
<dbReference type="PANTHER" id="PTHR41237:SF1">
    <property type="entry name" value="SMALL RIBOSOMAL SUBUNIT PROTEIN BS21M"/>
    <property type="match status" value="1"/>
</dbReference>
<comment type="similarity">
    <text evidence="1">Belongs to the bacterial ribosomal protein bS21 family.</text>
</comment>
<name>W3XAZ4_PESFW</name>
<dbReference type="GO" id="GO:0070124">
    <property type="term" value="P:mitochondrial translational initiation"/>
    <property type="evidence" value="ECO:0007669"/>
    <property type="project" value="TreeGrafter"/>
</dbReference>
<feature type="compositionally biased region" description="Basic and acidic residues" evidence="4">
    <location>
        <begin position="96"/>
        <end position="107"/>
    </location>
</feature>
<dbReference type="Pfam" id="PF01165">
    <property type="entry name" value="Ribosomal_S21"/>
    <property type="match status" value="1"/>
</dbReference>
<accession>W3XAZ4</accession>
<proteinExistence type="inferred from homology"/>
<evidence type="ECO:0000256" key="1">
    <source>
        <dbReference type="ARBA" id="ARBA00006640"/>
    </source>
</evidence>
<dbReference type="GO" id="GO:0003735">
    <property type="term" value="F:structural constituent of ribosome"/>
    <property type="evidence" value="ECO:0007669"/>
    <property type="project" value="InterPro"/>
</dbReference>
<protein>
    <recommendedName>
        <fullName evidence="7">Ribosomal protein S21</fullName>
    </recommendedName>
</protein>
<organism evidence="5 6">
    <name type="scientific">Pestalotiopsis fici (strain W106-1 / CGMCC3.15140)</name>
    <dbReference type="NCBI Taxonomy" id="1229662"/>
    <lineage>
        <taxon>Eukaryota</taxon>
        <taxon>Fungi</taxon>
        <taxon>Dikarya</taxon>
        <taxon>Ascomycota</taxon>
        <taxon>Pezizomycotina</taxon>
        <taxon>Sordariomycetes</taxon>
        <taxon>Xylariomycetidae</taxon>
        <taxon>Amphisphaeriales</taxon>
        <taxon>Sporocadaceae</taxon>
        <taxon>Pestalotiopsis</taxon>
    </lineage>
</organism>
<dbReference type="InterPro" id="IPR001911">
    <property type="entry name" value="Ribosomal_bS21"/>
</dbReference>